<evidence type="ECO:0000313" key="5">
    <source>
        <dbReference type="Proteomes" id="UP000006322"/>
    </source>
</evidence>
<feature type="domain" description="Rieske-like [2Fe-2S]" evidence="3">
    <location>
        <begin position="6"/>
        <end position="111"/>
    </location>
</feature>
<dbReference type="AlphaFoldDB" id="K7AEY3"/>
<dbReference type="CDD" id="cd03529">
    <property type="entry name" value="Rieske_NirD"/>
    <property type="match status" value="1"/>
</dbReference>
<dbReference type="InterPro" id="IPR012748">
    <property type="entry name" value="Rieske-like_NirD"/>
</dbReference>
<evidence type="ECO:0000259" key="3">
    <source>
        <dbReference type="Pfam" id="PF13806"/>
    </source>
</evidence>
<dbReference type="Pfam" id="PF13806">
    <property type="entry name" value="Rieske_2"/>
    <property type="match status" value="1"/>
</dbReference>
<dbReference type="STRING" id="1129793.GPLA_2952"/>
<dbReference type="RefSeq" id="WP_007105612.1">
    <property type="nucleotide sequence ID" value="NZ_BAER01000074.1"/>
</dbReference>
<keyword evidence="1 4" id="KW-0560">Oxidoreductase</keyword>
<gene>
    <name evidence="4" type="primary">nirD</name>
    <name evidence="4" type="ORF">GPLA_2952</name>
</gene>
<dbReference type="EMBL" id="BAER01000074">
    <property type="protein sequence ID" value="GAC33845.1"/>
    <property type="molecule type" value="Genomic_DNA"/>
</dbReference>
<keyword evidence="5" id="KW-1185">Reference proteome</keyword>
<dbReference type="Gene3D" id="2.102.10.10">
    <property type="entry name" value="Rieske [2Fe-2S] iron-sulphur domain"/>
    <property type="match status" value="1"/>
</dbReference>
<dbReference type="NCBIfam" id="TIGR02378">
    <property type="entry name" value="nirD_assim_sml"/>
    <property type="match status" value="1"/>
</dbReference>
<accession>K7AEY3</accession>
<dbReference type="PANTHER" id="PTHR40562">
    <property type="match status" value="1"/>
</dbReference>
<comment type="caution">
    <text evidence="4">The sequence shown here is derived from an EMBL/GenBank/DDBJ whole genome shotgun (WGS) entry which is preliminary data.</text>
</comment>
<organism evidence="4 5">
    <name type="scientific">Paraglaciecola polaris LMG 21857</name>
    <dbReference type="NCBI Taxonomy" id="1129793"/>
    <lineage>
        <taxon>Bacteria</taxon>
        <taxon>Pseudomonadati</taxon>
        <taxon>Pseudomonadota</taxon>
        <taxon>Gammaproteobacteria</taxon>
        <taxon>Alteromonadales</taxon>
        <taxon>Alteromonadaceae</taxon>
        <taxon>Paraglaciecola</taxon>
    </lineage>
</organism>
<dbReference type="Proteomes" id="UP000006322">
    <property type="component" value="Unassembled WGS sequence"/>
</dbReference>
<sequence>MSTVKNWTDICNLGDLVDNSGVCALVNGEQVAIFKIKQRDETYYYAISNWDPIGKANVLYRGLIGSVADKTVVISPLFKQRYCLASGECLDDEQRQVNVFGVRVEGNKVQLALAS</sequence>
<evidence type="ECO:0000256" key="2">
    <source>
        <dbReference type="ARBA" id="ARBA00023063"/>
    </source>
</evidence>
<dbReference type="InterPro" id="IPR036922">
    <property type="entry name" value="Rieske_2Fe-2S_sf"/>
</dbReference>
<name>K7AEY3_9ALTE</name>
<proteinExistence type="predicted"/>
<protein>
    <submittedName>
        <fullName evidence="4">Nitrite reductase (NAD(P)H) small subunit</fullName>
        <ecNumber evidence="4">1.7.1.4</ecNumber>
    </submittedName>
</protein>
<dbReference type="InterPro" id="IPR017881">
    <property type="entry name" value="NirD"/>
</dbReference>
<dbReference type="GO" id="GO:0008942">
    <property type="term" value="F:nitrite reductase [NAD(P)H] activity"/>
    <property type="evidence" value="ECO:0007669"/>
    <property type="project" value="UniProtKB-EC"/>
</dbReference>
<dbReference type="PROSITE" id="PS51300">
    <property type="entry name" value="NIRD"/>
    <property type="match status" value="1"/>
</dbReference>
<evidence type="ECO:0000256" key="1">
    <source>
        <dbReference type="ARBA" id="ARBA00023002"/>
    </source>
</evidence>
<dbReference type="GO" id="GO:0042128">
    <property type="term" value="P:nitrate assimilation"/>
    <property type="evidence" value="ECO:0007669"/>
    <property type="project" value="UniProtKB-KW"/>
</dbReference>
<dbReference type="PANTHER" id="PTHR40562:SF1">
    <property type="entry name" value="NITRITE REDUCTASE (NADH) SMALL SUBUNIT"/>
    <property type="match status" value="1"/>
</dbReference>
<dbReference type="OrthoDB" id="516687at2"/>
<evidence type="ECO:0000313" key="4">
    <source>
        <dbReference type="EMBL" id="GAC33845.1"/>
    </source>
</evidence>
<dbReference type="EC" id="1.7.1.4" evidence="4"/>
<reference evidence="5" key="1">
    <citation type="journal article" date="2014" name="Environ. Microbiol.">
        <title>Comparative genomics of the marine bacterial genus Glaciecola reveals the high degree of genomic diversity and genomic characteristic for cold adaptation.</title>
        <authorList>
            <person name="Qin Q.L."/>
            <person name="Xie B.B."/>
            <person name="Yu Y."/>
            <person name="Shu Y.L."/>
            <person name="Rong J.C."/>
            <person name="Zhang Y.J."/>
            <person name="Zhao D.L."/>
            <person name="Chen X.L."/>
            <person name="Zhang X.Y."/>
            <person name="Chen B."/>
            <person name="Zhou B.C."/>
            <person name="Zhang Y.Z."/>
        </authorList>
    </citation>
    <scope>NUCLEOTIDE SEQUENCE [LARGE SCALE GENOMIC DNA]</scope>
    <source>
        <strain evidence="5">LMG 21857</strain>
    </source>
</reference>
<keyword evidence="2" id="KW-0534">Nitrate assimilation</keyword>
<dbReference type="SUPFAM" id="SSF50022">
    <property type="entry name" value="ISP domain"/>
    <property type="match status" value="1"/>
</dbReference>
<dbReference type="GO" id="GO:0051537">
    <property type="term" value="F:2 iron, 2 sulfur cluster binding"/>
    <property type="evidence" value="ECO:0007669"/>
    <property type="project" value="InterPro"/>
</dbReference>